<protein>
    <submittedName>
        <fullName evidence="8">EamA family transporter</fullName>
    </submittedName>
</protein>
<feature type="region of interest" description="Disordered" evidence="5">
    <location>
        <begin position="299"/>
        <end position="319"/>
    </location>
</feature>
<gene>
    <name evidence="8" type="ORF">DP106_11150</name>
</gene>
<feature type="domain" description="EamA" evidence="7">
    <location>
        <begin position="156"/>
        <end position="295"/>
    </location>
</feature>
<proteinExistence type="predicted"/>
<dbReference type="OrthoDB" id="168794at2157"/>
<evidence type="ECO:0000256" key="4">
    <source>
        <dbReference type="ARBA" id="ARBA00023136"/>
    </source>
</evidence>
<feature type="transmembrane region" description="Helical" evidence="6">
    <location>
        <begin position="187"/>
        <end position="210"/>
    </location>
</feature>
<organism evidence="8 9">
    <name type="scientific">Halonotius pteroides</name>
    <dbReference type="NCBI Taxonomy" id="268735"/>
    <lineage>
        <taxon>Archaea</taxon>
        <taxon>Methanobacteriati</taxon>
        <taxon>Methanobacteriota</taxon>
        <taxon>Stenosarchaea group</taxon>
        <taxon>Halobacteria</taxon>
        <taxon>Halobacteriales</taxon>
        <taxon>Haloferacaceae</taxon>
        <taxon>Halonotius</taxon>
    </lineage>
</organism>
<keyword evidence="2 6" id="KW-0812">Transmembrane</keyword>
<evidence type="ECO:0000313" key="9">
    <source>
        <dbReference type="Proteomes" id="UP000281564"/>
    </source>
</evidence>
<comment type="caution">
    <text evidence="8">The sequence shown here is derived from an EMBL/GenBank/DDBJ whole genome shotgun (WGS) entry which is preliminary data.</text>
</comment>
<evidence type="ECO:0000256" key="3">
    <source>
        <dbReference type="ARBA" id="ARBA00022989"/>
    </source>
</evidence>
<dbReference type="SUPFAM" id="SSF103481">
    <property type="entry name" value="Multidrug resistance efflux transporter EmrE"/>
    <property type="match status" value="2"/>
</dbReference>
<evidence type="ECO:0000256" key="6">
    <source>
        <dbReference type="SAM" id="Phobius"/>
    </source>
</evidence>
<feature type="transmembrane region" description="Helical" evidence="6">
    <location>
        <begin position="7"/>
        <end position="27"/>
    </location>
</feature>
<evidence type="ECO:0000313" key="8">
    <source>
        <dbReference type="EMBL" id="RJX48691.1"/>
    </source>
</evidence>
<sequence>MSGFRRYAFAFGPLAAAALWGGMYVVSKWSFTFVPPATMGFLRVALGGLALWLGVRLTGRRTGIDRADWPAFVGLGGWVALTIATQFLGTELTNASQGSLLTVLTPVFAVALGASVLGERVTRPKAGGIVIAAVGTVIIIAGQYDLTTIAAGNAAGVGLLVVASFAWAGYTVWGVSVVRKYSALTAATYSTIAATPMLAVLAAVELAVLGRGIASIPVTAESIFATAYLGLAATAAAWYLWYKGLEFVSAGTVAVFFFLQPVVGISLGALLLGERIDPGFVVGSLVVVGGVWLVSRERADDTDHQQHGNDHQKRNDTNQ</sequence>
<feature type="transmembrane region" description="Helical" evidence="6">
    <location>
        <begin position="100"/>
        <end position="119"/>
    </location>
</feature>
<comment type="subcellular location">
    <subcellularLocation>
        <location evidence="1">Membrane</location>
        <topology evidence="1">Multi-pass membrane protein</topology>
    </subcellularLocation>
</comment>
<name>A0A3A6QM08_9EURY</name>
<keyword evidence="3 6" id="KW-1133">Transmembrane helix</keyword>
<dbReference type="Pfam" id="PF00892">
    <property type="entry name" value="EamA"/>
    <property type="match status" value="2"/>
</dbReference>
<feature type="domain" description="EamA" evidence="7">
    <location>
        <begin position="14"/>
        <end position="140"/>
    </location>
</feature>
<dbReference type="InterPro" id="IPR000620">
    <property type="entry name" value="EamA_dom"/>
</dbReference>
<evidence type="ECO:0000256" key="5">
    <source>
        <dbReference type="SAM" id="MobiDB-lite"/>
    </source>
</evidence>
<dbReference type="AlphaFoldDB" id="A0A3A6QM08"/>
<dbReference type="InterPro" id="IPR037185">
    <property type="entry name" value="EmrE-like"/>
</dbReference>
<evidence type="ECO:0000259" key="7">
    <source>
        <dbReference type="Pfam" id="PF00892"/>
    </source>
</evidence>
<accession>A0A3A6QM08</accession>
<reference evidence="8 9" key="1">
    <citation type="submission" date="2018-06" db="EMBL/GenBank/DDBJ databases">
        <title>Halonotius sp. F13-13 a new haloarchaeeon isolated from a solar saltern from Isla Cristina, Huelva, Spain.</title>
        <authorList>
            <person name="Duran-Viseras A."/>
            <person name="Sanchez-Porro C."/>
            <person name="Ventosa A."/>
        </authorList>
    </citation>
    <scope>NUCLEOTIDE SEQUENCE [LARGE SCALE GENOMIC DNA]</scope>
    <source>
        <strain evidence="8 9">CECT 7525</strain>
    </source>
</reference>
<dbReference type="InterPro" id="IPR050638">
    <property type="entry name" value="AA-Vitamin_Transporters"/>
</dbReference>
<feature type="transmembrane region" description="Helical" evidence="6">
    <location>
        <begin position="253"/>
        <end position="272"/>
    </location>
</feature>
<feature type="transmembrane region" description="Helical" evidence="6">
    <location>
        <begin position="150"/>
        <end position="175"/>
    </location>
</feature>
<dbReference type="RefSeq" id="WP_120085338.1">
    <property type="nucleotide sequence ID" value="NZ_QMDW01000017.1"/>
</dbReference>
<dbReference type="PANTHER" id="PTHR32322:SF2">
    <property type="entry name" value="EAMA DOMAIN-CONTAINING PROTEIN"/>
    <property type="match status" value="1"/>
</dbReference>
<evidence type="ECO:0000256" key="1">
    <source>
        <dbReference type="ARBA" id="ARBA00004141"/>
    </source>
</evidence>
<evidence type="ECO:0000256" key="2">
    <source>
        <dbReference type="ARBA" id="ARBA00022692"/>
    </source>
</evidence>
<feature type="transmembrane region" description="Helical" evidence="6">
    <location>
        <begin position="126"/>
        <end position="144"/>
    </location>
</feature>
<dbReference type="GO" id="GO:0016020">
    <property type="term" value="C:membrane"/>
    <property type="evidence" value="ECO:0007669"/>
    <property type="project" value="UniProtKB-SubCell"/>
</dbReference>
<dbReference type="PANTHER" id="PTHR32322">
    <property type="entry name" value="INNER MEMBRANE TRANSPORTER"/>
    <property type="match status" value="1"/>
</dbReference>
<dbReference type="EMBL" id="QMDW01000017">
    <property type="protein sequence ID" value="RJX48691.1"/>
    <property type="molecule type" value="Genomic_DNA"/>
</dbReference>
<feature type="transmembrane region" description="Helical" evidence="6">
    <location>
        <begin position="67"/>
        <end position="88"/>
    </location>
</feature>
<feature type="transmembrane region" description="Helical" evidence="6">
    <location>
        <begin position="222"/>
        <end position="241"/>
    </location>
</feature>
<dbReference type="Proteomes" id="UP000281564">
    <property type="component" value="Unassembled WGS sequence"/>
</dbReference>
<feature type="transmembrane region" description="Helical" evidence="6">
    <location>
        <begin position="278"/>
        <end position="295"/>
    </location>
</feature>
<feature type="transmembrane region" description="Helical" evidence="6">
    <location>
        <begin position="33"/>
        <end position="55"/>
    </location>
</feature>
<keyword evidence="9" id="KW-1185">Reference proteome</keyword>
<keyword evidence="4 6" id="KW-0472">Membrane</keyword>